<dbReference type="Proteomes" id="UP001056120">
    <property type="component" value="Linkage Group LG16"/>
</dbReference>
<dbReference type="EMBL" id="CM042033">
    <property type="protein sequence ID" value="KAI3774815.1"/>
    <property type="molecule type" value="Genomic_DNA"/>
</dbReference>
<organism evidence="1 2">
    <name type="scientific">Smallanthus sonchifolius</name>
    <dbReference type="NCBI Taxonomy" id="185202"/>
    <lineage>
        <taxon>Eukaryota</taxon>
        <taxon>Viridiplantae</taxon>
        <taxon>Streptophyta</taxon>
        <taxon>Embryophyta</taxon>
        <taxon>Tracheophyta</taxon>
        <taxon>Spermatophyta</taxon>
        <taxon>Magnoliopsida</taxon>
        <taxon>eudicotyledons</taxon>
        <taxon>Gunneridae</taxon>
        <taxon>Pentapetalae</taxon>
        <taxon>asterids</taxon>
        <taxon>campanulids</taxon>
        <taxon>Asterales</taxon>
        <taxon>Asteraceae</taxon>
        <taxon>Asteroideae</taxon>
        <taxon>Heliantheae alliance</taxon>
        <taxon>Millerieae</taxon>
        <taxon>Smallanthus</taxon>
    </lineage>
</organism>
<reference evidence="1 2" key="2">
    <citation type="journal article" date="2022" name="Mol. Ecol. Resour.">
        <title>The genomes of chicory, endive, great burdock and yacon provide insights into Asteraceae paleo-polyploidization history and plant inulin production.</title>
        <authorList>
            <person name="Fan W."/>
            <person name="Wang S."/>
            <person name="Wang H."/>
            <person name="Wang A."/>
            <person name="Jiang F."/>
            <person name="Liu H."/>
            <person name="Zhao H."/>
            <person name="Xu D."/>
            <person name="Zhang Y."/>
        </authorList>
    </citation>
    <scope>NUCLEOTIDE SEQUENCE [LARGE SCALE GENOMIC DNA]</scope>
    <source>
        <strain evidence="2">cv. Yunnan</strain>
        <tissue evidence="1">Leaves</tissue>
    </source>
</reference>
<evidence type="ECO:0000313" key="2">
    <source>
        <dbReference type="Proteomes" id="UP001056120"/>
    </source>
</evidence>
<proteinExistence type="predicted"/>
<keyword evidence="2" id="KW-1185">Reference proteome</keyword>
<evidence type="ECO:0000313" key="1">
    <source>
        <dbReference type="EMBL" id="KAI3774815.1"/>
    </source>
</evidence>
<protein>
    <submittedName>
        <fullName evidence="1">Uncharacterized protein</fullName>
    </submittedName>
</protein>
<sequence>MRYAVMHQRSHSNELQCYCCLPQGLLLPERLVLDFLTFFLLVVHHGERRHERPVFATGYDPFASSTPLEEYDPQVPKPTKSIRKPPTNYVDGGGWGWATIGGGDIYGGRLRAASMAAVSGGEWLRAVADDIVETASVDSS</sequence>
<comment type="caution">
    <text evidence="1">The sequence shown here is derived from an EMBL/GenBank/DDBJ whole genome shotgun (WGS) entry which is preliminary data.</text>
</comment>
<name>A0ACB9FVI9_9ASTR</name>
<gene>
    <name evidence="1" type="ORF">L1987_49377</name>
</gene>
<accession>A0ACB9FVI9</accession>
<reference evidence="2" key="1">
    <citation type="journal article" date="2022" name="Mol. Ecol. Resour.">
        <title>The genomes of chicory, endive, great burdock and yacon provide insights into Asteraceae palaeo-polyploidization history and plant inulin production.</title>
        <authorList>
            <person name="Fan W."/>
            <person name="Wang S."/>
            <person name="Wang H."/>
            <person name="Wang A."/>
            <person name="Jiang F."/>
            <person name="Liu H."/>
            <person name="Zhao H."/>
            <person name="Xu D."/>
            <person name="Zhang Y."/>
        </authorList>
    </citation>
    <scope>NUCLEOTIDE SEQUENCE [LARGE SCALE GENOMIC DNA]</scope>
    <source>
        <strain evidence="2">cv. Yunnan</strain>
    </source>
</reference>